<feature type="compositionally biased region" description="Polar residues" evidence="1">
    <location>
        <begin position="199"/>
        <end position="210"/>
    </location>
</feature>
<comment type="caution">
    <text evidence="2">The sequence shown here is derived from an EMBL/GenBank/DDBJ whole genome shotgun (WGS) entry which is preliminary data.</text>
</comment>
<name>A0A834ZPE2_TETSI</name>
<accession>A0A834ZPE2</accession>
<feature type="region of interest" description="Disordered" evidence="1">
    <location>
        <begin position="176"/>
        <end position="210"/>
    </location>
</feature>
<dbReference type="GO" id="GO:0006368">
    <property type="term" value="P:transcription elongation by RNA polymerase II"/>
    <property type="evidence" value="ECO:0007669"/>
    <property type="project" value="InterPro"/>
</dbReference>
<protein>
    <recommendedName>
        <fullName evidence="4">Elongin-A</fullName>
    </recommendedName>
</protein>
<organism evidence="2 3">
    <name type="scientific">Tetracentron sinense</name>
    <name type="common">Spur-leaf</name>
    <dbReference type="NCBI Taxonomy" id="13715"/>
    <lineage>
        <taxon>Eukaryota</taxon>
        <taxon>Viridiplantae</taxon>
        <taxon>Streptophyta</taxon>
        <taxon>Embryophyta</taxon>
        <taxon>Tracheophyta</taxon>
        <taxon>Spermatophyta</taxon>
        <taxon>Magnoliopsida</taxon>
        <taxon>Trochodendrales</taxon>
        <taxon>Trochodendraceae</taxon>
        <taxon>Tetracentron</taxon>
    </lineage>
</organism>
<reference evidence="2 3" key="1">
    <citation type="submission" date="2020-04" db="EMBL/GenBank/DDBJ databases">
        <title>Plant Genome Project.</title>
        <authorList>
            <person name="Zhang R.-G."/>
        </authorList>
    </citation>
    <scope>NUCLEOTIDE SEQUENCE [LARGE SCALE GENOMIC DNA]</scope>
    <source>
        <strain evidence="2">YNK0</strain>
        <tissue evidence="2">Leaf</tissue>
    </source>
</reference>
<dbReference type="AlphaFoldDB" id="A0A834ZPE2"/>
<dbReference type="PANTHER" id="PTHR47543:SF2">
    <property type="entry name" value="RNA POLYMERASE II TRANSCRIPTION FACTOR SIII SUBUNIT A"/>
    <property type="match status" value="1"/>
</dbReference>
<dbReference type="Gene3D" id="6.10.250.3180">
    <property type="match status" value="1"/>
</dbReference>
<dbReference type="InterPro" id="IPR010684">
    <property type="entry name" value="RNA_pol_II_trans_fac_SIII_A"/>
</dbReference>
<dbReference type="OrthoDB" id="21513at2759"/>
<evidence type="ECO:0008006" key="4">
    <source>
        <dbReference type="Google" id="ProtNLM"/>
    </source>
</evidence>
<evidence type="ECO:0000313" key="2">
    <source>
        <dbReference type="EMBL" id="KAF8411095.1"/>
    </source>
</evidence>
<proteinExistence type="predicted"/>
<dbReference type="Pfam" id="PF06881">
    <property type="entry name" value="Elongin_A"/>
    <property type="match status" value="1"/>
</dbReference>
<evidence type="ECO:0000313" key="3">
    <source>
        <dbReference type="Proteomes" id="UP000655225"/>
    </source>
</evidence>
<keyword evidence="3" id="KW-1185">Reference proteome</keyword>
<dbReference type="EMBL" id="JABCRI010000002">
    <property type="protein sequence ID" value="KAF8411095.1"/>
    <property type="molecule type" value="Genomic_DNA"/>
</dbReference>
<gene>
    <name evidence="2" type="ORF">HHK36_003634</name>
</gene>
<dbReference type="Proteomes" id="UP000655225">
    <property type="component" value="Unassembled WGS sequence"/>
</dbReference>
<evidence type="ECO:0000256" key="1">
    <source>
        <dbReference type="SAM" id="MobiDB-lite"/>
    </source>
</evidence>
<dbReference type="GO" id="GO:0070449">
    <property type="term" value="C:elongin complex"/>
    <property type="evidence" value="ECO:0007669"/>
    <property type="project" value="InterPro"/>
</dbReference>
<dbReference type="PANTHER" id="PTHR47543">
    <property type="entry name" value="OS08G0169600 PROTEIN"/>
    <property type="match status" value="1"/>
</dbReference>
<sequence>MGSTHILERKMMLKRRIPSLVELCIQKAIDNVRYLGDVGETDIHLLKDVLPHCTVDQLMHIEKSSEGRDLSPVTDNLWKKFYEKQFGAKNASLVIERMKQNKVSFKWIQLYEAKLEDWDEAQKKSVDRLKQLYEKEVVSSGSCNNFSNLKGNLMKKSKMEYLNSHEARVHADMRKNALQRSRSAPHIMKPSGFPRKDSASSSFTKPFQRK</sequence>
<dbReference type="OMA" id="LMHIEKC"/>